<evidence type="ECO:0000313" key="3">
    <source>
        <dbReference type="Proteomes" id="UP001303046"/>
    </source>
</evidence>
<evidence type="ECO:0000256" key="1">
    <source>
        <dbReference type="SAM" id="Phobius"/>
    </source>
</evidence>
<comment type="caution">
    <text evidence="2">The sequence shown here is derived from an EMBL/GenBank/DDBJ whole genome shotgun (WGS) entry which is preliminary data.</text>
</comment>
<feature type="transmembrane region" description="Helical" evidence="1">
    <location>
        <begin position="81"/>
        <end position="101"/>
    </location>
</feature>
<dbReference type="Gene3D" id="1.10.10.1450">
    <property type="match status" value="1"/>
</dbReference>
<accession>A0ABR1E1C1</accession>
<keyword evidence="1" id="KW-1133">Transmembrane helix</keyword>
<feature type="transmembrane region" description="Helical" evidence="1">
    <location>
        <begin position="113"/>
        <end position="135"/>
    </location>
</feature>
<organism evidence="2 3">
    <name type="scientific">Necator americanus</name>
    <name type="common">Human hookworm</name>
    <dbReference type="NCBI Taxonomy" id="51031"/>
    <lineage>
        <taxon>Eukaryota</taxon>
        <taxon>Metazoa</taxon>
        <taxon>Ecdysozoa</taxon>
        <taxon>Nematoda</taxon>
        <taxon>Chromadorea</taxon>
        <taxon>Rhabditida</taxon>
        <taxon>Rhabditina</taxon>
        <taxon>Rhabditomorpha</taxon>
        <taxon>Strongyloidea</taxon>
        <taxon>Ancylostomatidae</taxon>
        <taxon>Bunostominae</taxon>
        <taxon>Necator</taxon>
    </lineage>
</organism>
<keyword evidence="3" id="KW-1185">Reference proteome</keyword>
<protein>
    <submittedName>
        <fullName evidence="2">Uncharacterized protein</fullName>
    </submittedName>
</protein>
<proteinExistence type="predicted"/>
<evidence type="ECO:0000313" key="2">
    <source>
        <dbReference type="EMBL" id="KAK6756474.1"/>
    </source>
</evidence>
<keyword evidence="1" id="KW-0812">Transmembrane</keyword>
<dbReference type="EMBL" id="JAVFWL010000005">
    <property type="protein sequence ID" value="KAK6756474.1"/>
    <property type="molecule type" value="Genomic_DNA"/>
</dbReference>
<feature type="transmembrane region" description="Helical" evidence="1">
    <location>
        <begin position="44"/>
        <end position="69"/>
    </location>
</feature>
<keyword evidence="1" id="KW-0472">Membrane</keyword>
<dbReference type="Proteomes" id="UP001303046">
    <property type="component" value="Unassembled WGS sequence"/>
</dbReference>
<name>A0ABR1E1C1_NECAM</name>
<reference evidence="2 3" key="1">
    <citation type="submission" date="2023-08" db="EMBL/GenBank/DDBJ databases">
        <title>A Necator americanus chromosomal reference genome.</title>
        <authorList>
            <person name="Ilik V."/>
            <person name="Petrzelkova K.J."/>
            <person name="Pardy F."/>
            <person name="Fuh T."/>
            <person name="Niatou-Singa F.S."/>
            <person name="Gouil Q."/>
            <person name="Baker L."/>
            <person name="Ritchie M.E."/>
            <person name="Jex A.R."/>
            <person name="Gazzola D."/>
            <person name="Li H."/>
            <person name="Toshio Fujiwara R."/>
            <person name="Zhan B."/>
            <person name="Aroian R.V."/>
            <person name="Pafco B."/>
            <person name="Schwarz E.M."/>
        </authorList>
    </citation>
    <scope>NUCLEOTIDE SEQUENCE [LARGE SCALE GENOMIC DNA]</scope>
    <source>
        <strain evidence="2 3">Aroian</strain>
        <tissue evidence="2">Whole animal</tissue>
    </source>
</reference>
<sequence length="210" mass="22508">MRRWKLWSGCSALDKRSGMAVRSQVRTVPPKPFIPPWWIKLEPGLSGMVIIFGAIDGAIGTALVGGVMGTAIGSMARVIQLVALLFSVILLATAQFGYGGWGGGFGMGCALRQHLLVLFDLLLSYNCAGHATLIFPDFKYSMDNRQIHTSFLFRFKPGQKAAETGRSINEAFGPGTTNERGSGSRNFAAVATALKKTRAVAGHPMLTTTS</sequence>
<gene>
    <name evidence="2" type="primary">Necator_chrV.g19512</name>
    <name evidence="2" type="ORF">RB195_014720</name>
</gene>